<evidence type="ECO:0000313" key="2">
    <source>
        <dbReference type="Proteomes" id="UP000184476"/>
    </source>
</evidence>
<keyword evidence="2" id="KW-1185">Reference proteome</keyword>
<proteinExistence type="predicted"/>
<name>A0A1M4VEF4_9BACL</name>
<dbReference type="AlphaFoldDB" id="A0A1M4VEF4"/>
<protein>
    <submittedName>
        <fullName evidence="1">Uncharacterized protein</fullName>
    </submittedName>
</protein>
<dbReference type="EMBL" id="FQVL01000002">
    <property type="protein sequence ID" value="SHE67292.1"/>
    <property type="molecule type" value="Genomic_DNA"/>
</dbReference>
<reference evidence="1 2" key="1">
    <citation type="submission" date="2016-11" db="EMBL/GenBank/DDBJ databases">
        <authorList>
            <person name="Jaros S."/>
            <person name="Januszkiewicz K."/>
            <person name="Wedrychowicz H."/>
        </authorList>
    </citation>
    <scope>NUCLEOTIDE SEQUENCE [LARGE SCALE GENOMIC DNA]</scope>
    <source>
        <strain evidence="1 2">DSM 44666</strain>
    </source>
</reference>
<organism evidence="1 2">
    <name type="scientific">Seinonella peptonophila</name>
    <dbReference type="NCBI Taxonomy" id="112248"/>
    <lineage>
        <taxon>Bacteria</taxon>
        <taxon>Bacillati</taxon>
        <taxon>Bacillota</taxon>
        <taxon>Bacilli</taxon>
        <taxon>Bacillales</taxon>
        <taxon>Thermoactinomycetaceae</taxon>
        <taxon>Seinonella</taxon>
    </lineage>
</organism>
<dbReference type="STRING" id="112248.SAMN05444392_102320"/>
<evidence type="ECO:0000313" key="1">
    <source>
        <dbReference type="EMBL" id="SHE67292.1"/>
    </source>
</evidence>
<dbReference type="Proteomes" id="UP000184476">
    <property type="component" value="Unassembled WGS sequence"/>
</dbReference>
<gene>
    <name evidence="1" type="ORF">SAMN05444392_102320</name>
</gene>
<sequence>MEKELKEFIELDIGDIYQIVNSYLELRFNKQVAFSNIEIKDIQDGESRPIKMYENLMFFAVLRDRSGDENEETIKYGFKQI</sequence>
<accession>A0A1M4VEF4</accession>
<dbReference type="RefSeq" id="WP_073153824.1">
    <property type="nucleotide sequence ID" value="NZ_FQVL01000002.1"/>
</dbReference>